<keyword evidence="3" id="KW-1185">Reference proteome</keyword>
<keyword evidence="1" id="KW-0812">Transmembrane</keyword>
<feature type="transmembrane region" description="Helical" evidence="1">
    <location>
        <begin position="29"/>
        <end position="47"/>
    </location>
</feature>
<name>A0ABS5AE80_9PSEU</name>
<sequence length="56" mass="5862">MSERKIVKLGLGLLFAALAASLVHPWIGPALVLVVVALLLGALAESAQMRKVRGRG</sequence>
<accession>A0ABS5AE80</accession>
<keyword evidence="1" id="KW-1133">Transmembrane helix</keyword>
<organism evidence="2 3">
    <name type="scientific">Crossiella equi</name>
    <dbReference type="NCBI Taxonomy" id="130796"/>
    <lineage>
        <taxon>Bacteria</taxon>
        <taxon>Bacillati</taxon>
        <taxon>Actinomycetota</taxon>
        <taxon>Actinomycetes</taxon>
        <taxon>Pseudonocardiales</taxon>
        <taxon>Pseudonocardiaceae</taxon>
        <taxon>Crossiella</taxon>
    </lineage>
</organism>
<protein>
    <submittedName>
        <fullName evidence="2">Membrane protein YccC</fullName>
    </submittedName>
</protein>
<keyword evidence="1" id="KW-0472">Membrane</keyword>
<evidence type="ECO:0000313" key="2">
    <source>
        <dbReference type="EMBL" id="MBP2474010.1"/>
    </source>
</evidence>
<evidence type="ECO:0000256" key="1">
    <source>
        <dbReference type="SAM" id="Phobius"/>
    </source>
</evidence>
<gene>
    <name evidence="2" type="ORF">JOF53_002882</name>
</gene>
<dbReference type="Proteomes" id="UP001519363">
    <property type="component" value="Unassembled WGS sequence"/>
</dbReference>
<dbReference type="EMBL" id="JAGIOO010000001">
    <property type="protein sequence ID" value="MBP2474010.1"/>
    <property type="molecule type" value="Genomic_DNA"/>
</dbReference>
<evidence type="ECO:0000313" key="3">
    <source>
        <dbReference type="Proteomes" id="UP001519363"/>
    </source>
</evidence>
<comment type="caution">
    <text evidence="2">The sequence shown here is derived from an EMBL/GenBank/DDBJ whole genome shotgun (WGS) entry which is preliminary data.</text>
</comment>
<reference evidence="2 3" key="1">
    <citation type="submission" date="2021-03" db="EMBL/GenBank/DDBJ databases">
        <title>Sequencing the genomes of 1000 actinobacteria strains.</title>
        <authorList>
            <person name="Klenk H.-P."/>
        </authorList>
    </citation>
    <scope>NUCLEOTIDE SEQUENCE [LARGE SCALE GENOMIC DNA]</scope>
    <source>
        <strain evidence="2 3">DSM 44580</strain>
    </source>
</reference>
<proteinExistence type="predicted"/>
<dbReference type="RefSeq" id="WP_158103703.1">
    <property type="nucleotide sequence ID" value="NZ_JAGIOO010000001.1"/>
</dbReference>